<name>A0ACD4NWQ1_9HYPH</name>
<proteinExistence type="predicted"/>
<accession>A0ACD4NWQ1</accession>
<evidence type="ECO:0000313" key="1">
    <source>
        <dbReference type="EMBL" id="WAJ31525.1"/>
    </source>
</evidence>
<keyword evidence="2" id="KW-1185">Reference proteome</keyword>
<sequence>MIDTLGSLIRSARKQRGLVMRQVAEAVGVSVQAVGQWERGENDLTMDNLRAVAAFLKFDLDMATRGELRLLDTEADPLNEVERVTDVGHPNFGPKDVPVNGTAWGGDDADFEMNGQIVDYVRRPPGIAHLKGVFALHVLGTSMVPRFEPGDLLYCGGRDPVPGDDIVIELHPTEQALAGKGYIKRFIRRDRGKVVVRQYNPAKDLSFDASSIKRVHRVIPLRELLGF</sequence>
<dbReference type="EMBL" id="CP113520">
    <property type="protein sequence ID" value="WAJ31525.1"/>
    <property type="molecule type" value="Genomic_DNA"/>
</dbReference>
<gene>
    <name evidence="1" type="ORF">OXU80_18755</name>
</gene>
<protein>
    <submittedName>
        <fullName evidence="1">Helix-turn-helix transcriptional regulator</fullName>
    </submittedName>
</protein>
<evidence type="ECO:0000313" key="2">
    <source>
        <dbReference type="Proteomes" id="UP001163223"/>
    </source>
</evidence>
<organism evidence="1 2">
    <name type="scientific">Antarcticirhabdus aurantiaca</name>
    <dbReference type="NCBI Taxonomy" id="2606717"/>
    <lineage>
        <taxon>Bacteria</taxon>
        <taxon>Pseudomonadati</taxon>
        <taxon>Pseudomonadota</taxon>
        <taxon>Alphaproteobacteria</taxon>
        <taxon>Hyphomicrobiales</taxon>
        <taxon>Aurantimonadaceae</taxon>
        <taxon>Antarcticirhabdus</taxon>
    </lineage>
</organism>
<dbReference type="Proteomes" id="UP001163223">
    <property type="component" value="Chromosome"/>
</dbReference>
<reference evidence="1" key="1">
    <citation type="submission" date="2022-11" db="EMBL/GenBank/DDBJ databases">
        <title>beta-Carotene-producing bacterium, Jeongeuplla avenae sp. nov., alleviates the salt stress of Arabidopsis seedlings.</title>
        <authorList>
            <person name="Jiang L."/>
            <person name="Lee J."/>
        </authorList>
    </citation>
    <scope>NUCLEOTIDE SEQUENCE</scope>
    <source>
        <strain evidence="1">DY_R2A_6</strain>
    </source>
</reference>